<dbReference type="SMART" id="SM00387">
    <property type="entry name" value="HATPase_c"/>
    <property type="match status" value="1"/>
</dbReference>
<feature type="domain" description="Histidine kinase" evidence="15">
    <location>
        <begin position="314"/>
        <end position="526"/>
    </location>
</feature>
<keyword evidence="7 14" id="KW-0812">Transmembrane</keyword>
<dbReference type="InterPro" id="IPR004358">
    <property type="entry name" value="Sig_transdc_His_kin-like_C"/>
</dbReference>
<keyword evidence="6 16" id="KW-0808">Transferase</keyword>
<comment type="subcellular location">
    <subcellularLocation>
        <location evidence="2">Cell membrane</location>
        <topology evidence="2">Multi-pass membrane protein</topology>
    </subcellularLocation>
</comment>
<evidence type="ECO:0000313" key="17">
    <source>
        <dbReference type="Proteomes" id="UP001597451"/>
    </source>
</evidence>
<evidence type="ECO:0000256" key="12">
    <source>
        <dbReference type="ARBA" id="ARBA00023012"/>
    </source>
</evidence>
<evidence type="ECO:0000256" key="11">
    <source>
        <dbReference type="ARBA" id="ARBA00022989"/>
    </source>
</evidence>
<dbReference type="GO" id="GO:0004673">
    <property type="term" value="F:protein histidine kinase activity"/>
    <property type="evidence" value="ECO:0007669"/>
    <property type="project" value="UniProtKB-EC"/>
</dbReference>
<dbReference type="PROSITE" id="PS50109">
    <property type="entry name" value="HIS_KIN"/>
    <property type="match status" value="1"/>
</dbReference>
<evidence type="ECO:0000256" key="9">
    <source>
        <dbReference type="ARBA" id="ARBA00022777"/>
    </source>
</evidence>
<dbReference type="Pfam" id="PF02518">
    <property type="entry name" value="HATPase_c"/>
    <property type="match status" value="1"/>
</dbReference>
<reference evidence="17" key="1">
    <citation type="journal article" date="2019" name="Int. J. Syst. Evol. Microbiol.">
        <title>The Global Catalogue of Microorganisms (GCM) 10K type strain sequencing project: providing services to taxonomists for standard genome sequencing and annotation.</title>
        <authorList>
            <consortium name="The Broad Institute Genomics Platform"/>
            <consortium name="The Broad Institute Genome Sequencing Center for Infectious Disease"/>
            <person name="Wu L."/>
            <person name="Ma J."/>
        </authorList>
    </citation>
    <scope>NUCLEOTIDE SEQUENCE [LARGE SCALE GENOMIC DNA]</scope>
    <source>
        <strain evidence="17">TISTR 1858</strain>
    </source>
</reference>
<keyword evidence="11 14" id="KW-1133">Transmembrane helix</keyword>
<feature type="transmembrane region" description="Helical" evidence="14">
    <location>
        <begin position="173"/>
        <end position="192"/>
    </location>
</feature>
<evidence type="ECO:0000256" key="1">
    <source>
        <dbReference type="ARBA" id="ARBA00000085"/>
    </source>
</evidence>
<comment type="catalytic activity">
    <reaction evidence="1">
        <text>ATP + protein L-histidine = ADP + protein N-phospho-L-histidine.</text>
        <dbReference type="EC" id="2.7.13.3"/>
    </reaction>
</comment>
<dbReference type="EMBL" id="JBHUMX010000003">
    <property type="protein sequence ID" value="MFD2627564.1"/>
    <property type="molecule type" value="Genomic_DNA"/>
</dbReference>
<evidence type="ECO:0000256" key="14">
    <source>
        <dbReference type="SAM" id="Phobius"/>
    </source>
</evidence>
<keyword evidence="10" id="KW-0067">ATP-binding</keyword>
<keyword evidence="4" id="KW-1003">Cell membrane</keyword>
<evidence type="ECO:0000256" key="10">
    <source>
        <dbReference type="ARBA" id="ARBA00022840"/>
    </source>
</evidence>
<dbReference type="SMART" id="SM00091">
    <property type="entry name" value="PAS"/>
    <property type="match status" value="1"/>
</dbReference>
<dbReference type="NCBIfam" id="TIGR00229">
    <property type="entry name" value="sensory_box"/>
    <property type="match status" value="1"/>
</dbReference>
<evidence type="ECO:0000259" key="15">
    <source>
        <dbReference type="PROSITE" id="PS50109"/>
    </source>
</evidence>
<accession>A0ABW5PW20</accession>
<evidence type="ECO:0000256" key="8">
    <source>
        <dbReference type="ARBA" id="ARBA00022741"/>
    </source>
</evidence>
<evidence type="ECO:0000256" key="6">
    <source>
        <dbReference type="ARBA" id="ARBA00022679"/>
    </source>
</evidence>
<dbReference type="EC" id="2.7.13.3" evidence="3"/>
<dbReference type="CDD" id="cd00130">
    <property type="entry name" value="PAS"/>
    <property type="match status" value="1"/>
</dbReference>
<dbReference type="InterPro" id="IPR035965">
    <property type="entry name" value="PAS-like_dom_sf"/>
</dbReference>
<keyword evidence="13 14" id="KW-0472">Membrane</keyword>
<evidence type="ECO:0000313" key="16">
    <source>
        <dbReference type="EMBL" id="MFD2627564.1"/>
    </source>
</evidence>
<dbReference type="SUPFAM" id="SSF55785">
    <property type="entry name" value="PYP-like sensor domain (PAS domain)"/>
    <property type="match status" value="1"/>
</dbReference>
<dbReference type="Gene3D" id="3.30.450.20">
    <property type="entry name" value="PAS domain"/>
    <property type="match status" value="2"/>
</dbReference>
<dbReference type="InterPro" id="IPR003594">
    <property type="entry name" value="HATPase_dom"/>
</dbReference>
<dbReference type="Gene3D" id="1.10.287.130">
    <property type="match status" value="1"/>
</dbReference>
<keyword evidence="8" id="KW-0547">Nucleotide-binding</keyword>
<dbReference type="RefSeq" id="WP_379560211.1">
    <property type="nucleotide sequence ID" value="NZ_JBHUMX010000003.1"/>
</dbReference>
<dbReference type="SUPFAM" id="SSF55890">
    <property type="entry name" value="Sporulation response regulatory protein Spo0B"/>
    <property type="match status" value="1"/>
</dbReference>
<dbReference type="InterPro" id="IPR029151">
    <property type="entry name" value="Sensor-like_sf"/>
</dbReference>
<dbReference type="Pfam" id="PF17203">
    <property type="entry name" value="sCache_3_2"/>
    <property type="match status" value="1"/>
</dbReference>
<dbReference type="InterPro" id="IPR013767">
    <property type="entry name" value="PAS_fold"/>
</dbReference>
<dbReference type="InterPro" id="IPR039506">
    <property type="entry name" value="SPOB_a"/>
</dbReference>
<dbReference type="SUPFAM" id="SSF55874">
    <property type="entry name" value="ATPase domain of HSP90 chaperone/DNA topoisomerase II/histidine kinase"/>
    <property type="match status" value="1"/>
</dbReference>
<dbReference type="InterPro" id="IPR000014">
    <property type="entry name" value="PAS"/>
</dbReference>
<keyword evidence="17" id="KW-1185">Reference proteome</keyword>
<evidence type="ECO:0000256" key="13">
    <source>
        <dbReference type="ARBA" id="ARBA00023136"/>
    </source>
</evidence>
<sequence>MKKFMKLNTMIVLFVCIVVLSSLLITDLLISRSTSERIEQERQEKAQTISRTVADSPIVVEGLSNEERAGDIQEYTNEVQNLTEVMYVVVMDMNGIRKSHPNPDRIGESFVGGDEDRVLNGEESISISEGTLGDSLRAFTPVFATDGEQIGAVAVGISLESIALTLSESHRNILIGTIFGLLVGVIGAIILARYIKGKLFGLEPEAISQLLEERSTMLQSVHEGIVAVDKHSTITLVNKSALRIFKKAGLTEEPIGMNIKDYMYSSKLERVLQTGESEHDEEQSINGVTILVNREPLVVNQEIVGAISTFRDMTEVNQLAKQLTGIRTYAEALRAQSHEFMNRLHVIFGMVQMEAYDELLEFIRKLVDNKNHDVEKVAKNIKDPVLAGLLMGKLSYAREEGVDLQVICESTISESPNSDMNHELITIMGNLIDNAIEALSHSDEKKVKVRLKEEEHKLFITLADSGPGIKEENLDAIFTKGFSTKGPNRGVGLYLVKQSVEKLNGELNINTSSEGSTFDINVQLNQEEGIIDD</sequence>
<evidence type="ECO:0000256" key="7">
    <source>
        <dbReference type="ARBA" id="ARBA00022692"/>
    </source>
</evidence>
<dbReference type="InterPro" id="IPR005467">
    <property type="entry name" value="His_kinase_dom"/>
</dbReference>
<dbReference type="NCBIfam" id="NF008298">
    <property type="entry name" value="PRK11086.1"/>
    <property type="match status" value="1"/>
</dbReference>
<dbReference type="PANTHER" id="PTHR43547">
    <property type="entry name" value="TWO-COMPONENT HISTIDINE KINASE"/>
    <property type="match status" value="1"/>
</dbReference>
<keyword evidence="9 16" id="KW-0418">Kinase</keyword>
<evidence type="ECO:0000256" key="2">
    <source>
        <dbReference type="ARBA" id="ARBA00004651"/>
    </source>
</evidence>
<dbReference type="Pfam" id="PF00989">
    <property type="entry name" value="PAS"/>
    <property type="match status" value="1"/>
</dbReference>
<comment type="caution">
    <text evidence="16">The sequence shown here is derived from an EMBL/GenBank/DDBJ whole genome shotgun (WGS) entry which is preliminary data.</text>
</comment>
<gene>
    <name evidence="16" type="primary">dcuS</name>
    <name evidence="16" type="ORF">ACFSUN_02010</name>
</gene>
<evidence type="ECO:0000256" key="4">
    <source>
        <dbReference type="ARBA" id="ARBA00022475"/>
    </source>
</evidence>
<dbReference type="InterPro" id="IPR036890">
    <property type="entry name" value="HATPase_C_sf"/>
</dbReference>
<dbReference type="InterPro" id="IPR033463">
    <property type="entry name" value="sCache_3"/>
</dbReference>
<keyword evidence="12" id="KW-0902">Two-component regulatory system</keyword>
<dbReference type="PRINTS" id="PR00344">
    <property type="entry name" value="BCTRLSENSOR"/>
</dbReference>
<evidence type="ECO:0000256" key="5">
    <source>
        <dbReference type="ARBA" id="ARBA00022553"/>
    </source>
</evidence>
<protein>
    <recommendedName>
        <fullName evidence="3">histidine kinase</fullName>
        <ecNumber evidence="3">2.7.13.3</ecNumber>
    </recommendedName>
</protein>
<proteinExistence type="predicted"/>
<dbReference type="Pfam" id="PF14689">
    <property type="entry name" value="SPOB_a"/>
    <property type="match status" value="1"/>
</dbReference>
<name>A0ABW5PW20_9BACI</name>
<evidence type="ECO:0000256" key="3">
    <source>
        <dbReference type="ARBA" id="ARBA00012438"/>
    </source>
</evidence>
<dbReference type="SUPFAM" id="SSF103190">
    <property type="entry name" value="Sensory domain-like"/>
    <property type="match status" value="1"/>
</dbReference>
<keyword evidence="5" id="KW-0597">Phosphoprotein</keyword>
<dbReference type="PANTHER" id="PTHR43547:SF10">
    <property type="entry name" value="SENSOR HISTIDINE KINASE DCUS"/>
    <property type="match status" value="1"/>
</dbReference>
<dbReference type="InterPro" id="IPR016120">
    <property type="entry name" value="Sig_transdc_His_kin_SpoOB"/>
</dbReference>
<dbReference type="Proteomes" id="UP001597451">
    <property type="component" value="Unassembled WGS sequence"/>
</dbReference>
<dbReference type="Gene3D" id="3.30.565.10">
    <property type="entry name" value="Histidine kinase-like ATPase, C-terminal domain"/>
    <property type="match status" value="1"/>
</dbReference>
<organism evidence="16 17">
    <name type="scientific">Oceanobacillus kapialis</name>
    <dbReference type="NCBI Taxonomy" id="481353"/>
    <lineage>
        <taxon>Bacteria</taxon>
        <taxon>Bacillati</taxon>
        <taxon>Bacillota</taxon>
        <taxon>Bacilli</taxon>
        <taxon>Bacillales</taxon>
        <taxon>Bacillaceae</taxon>
        <taxon>Oceanobacillus</taxon>
    </lineage>
</organism>